<evidence type="ECO:0000313" key="1">
    <source>
        <dbReference type="EMBL" id="UYV25238.1"/>
    </source>
</evidence>
<dbReference type="RefSeq" id="WP_228087015.1">
    <property type="nucleotide sequence ID" value="NZ_CP097355.1"/>
</dbReference>
<name>A0AA46Z0Z5_VIBPH</name>
<sequence length="155" mass="17751">MKTIVMEYLDRLIRDCETAKAAKPKSDFTASSFDEIPDIDKGIYIIKEVDGCADNTFESFVDFKRKKLKACSKVNSPSHVLYVGSSTTGLRKRLRQHLVNCPNKTYSLHMYQWFHGKYEIRILEYDAPIEVLQLIEDAMSYDLKPAFGKQGGNSK</sequence>
<protein>
    <submittedName>
        <fullName evidence="1">GIY-YIG nuclease family protein</fullName>
    </submittedName>
</protein>
<dbReference type="EMBL" id="CP097355">
    <property type="protein sequence ID" value="UYV25238.1"/>
    <property type="molecule type" value="Genomic_DNA"/>
</dbReference>
<dbReference type="SUPFAM" id="SSF82771">
    <property type="entry name" value="GIY-YIG endonuclease"/>
    <property type="match status" value="1"/>
</dbReference>
<dbReference type="AlphaFoldDB" id="A0AA46Z0Z5"/>
<organism evidence="1 2">
    <name type="scientific">Vibrio parahaemolyticus</name>
    <dbReference type="NCBI Taxonomy" id="670"/>
    <lineage>
        <taxon>Bacteria</taxon>
        <taxon>Pseudomonadati</taxon>
        <taxon>Pseudomonadota</taxon>
        <taxon>Gammaproteobacteria</taxon>
        <taxon>Vibrionales</taxon>
        <taxon>Vibrionaceae</taxon>
        <taxon>Vibrio</taxon>
    </lineage>
</organism>
<dbReference type="InterPro" id="IPR035901">
    <property type="entry name" value="GIY-YIG_endonuc_sf"/>
</dbReference>
<reference evidence="1" key="1">
    <citation type="submission" date="2022-05" db="EMBL/GenBank/DDBJ databases">
        <title>Megaplasmid of Vibrio parahaemolyticus.</title>
        <authorList>
            <person name="Strauch E."/>
            <person name="Borowiak M."/>
        </authorList>
    </citation>
    <scope>NUCLEOTIDE SEQUENCE</scope>
    <source>
        <strain evidence="1">16-VB00198</strain>
    </source>
</reference>
<dbReference type="Proteomes" id="UP001163036">
    <property type="component" value="Chromosome 1"/>
</dbReference>
<evidence type="ECO:0000313" key="2">
    <source>
        <dbReference type="Proteomes" id="UP001163036"/>
    </source>
</evidence>
<gene>
    <name evidence="1" type="ORF">M5598_09135</name>
</gene>
<proteinExistence type="predicted"/>
<accession>A0AA46Z0Z5</accession>